<sequence length="97" mass="10654">MPPGESALTEAAREAAWMWFKLTGDAMVDRIVSSSTHDAHMSVKSHIADGWVASVYIVAKGASKGTDLVKVDTLFEREDVAWEYVETLARAELSNLK</sequence>
<protein>
    <submittedName>
        <fullName evidence="1">Uncharacterized protein</fullName>
    </submittedName>
</protein>
<accession>A0ABM8NW96</accession>
<organism evidence="1 2">
    <name type="scientific">Paraburkholderia metrosideri</name>
    <dbReference type="NCBI Taxonomy" id="580937"/>
    <lineage>
        <taxon>Bacteria</taxon>
        <taxon>Pseudomonadati</taxon>
        <taxon>Pseudomonadota</taxon>
        <taxon>Betaproteobacteria</taxon>
        <taxon>Burkholderiales</taxon>
        <taxon>Burkholderiaceae</taxon>
        <taxon>Paraburkholderia</taxon>
    </lineage>
</organism>
<name>A0ABM8NW96_9BURK</name>
<proteinExistence type="predicted"/>
<keyword evidence="2" id="KW-1185">Reference proteome</keyword>
<evidence type="ECO:0000313" key="1">
    <source>
        <dbReference type="EMBL" id="CAD6546538.1"/>
    </source>
</evidence>
<gene>
    <name evidence="1" type="ORF">LMG28140_04347</name>
</gene>
<comment type="caution">
    <text evidence="1">The sequence shown here is derived from an EMBL/GenBank/DDBJ whole genome shotgun (WGS) entry which is preliminary data.</text>
</comment>
<evidence type="ECO:0000313" key="2">
    <source>
        <dbReference type="Proteomes" id="UP000598032"/>
    </source>
</evidence>
<dbReference type="EMBL" id="CAJHCP010000009">
    <property type="protein sequence ID" value="CAD6546538.1"/>
    <property type="molecule type" value="Genomic_DNA"/>
</dbReference>
<dbReference type="Proteomes" id="UP000598032">
    <property type="component" value="Unassembled WGS sequence"/>
</dbReference>
<reference evidence="1 2" key="1">
    <citation type="submission" date="2020-10" db="EMBL/GenBank/DDBJ databases">
        <authorList>
            <person name="Peeters C."/>
        </authorList>
    </citation>
    <scope>NUCLEOTIDE SEQUENCE [LARGE SCALE GENOMIC DNA]</scope>
    <source>
        <strain evidence="1 2">LMG 28140</strain>
    </source>
</reference>